<keyword evidence="1" id="KW-0732">Signal</keyword>
<dbReference type="AlphaFoldDB" id="A0A1Y1XL49"/>
<dbReference type="InterPro" id="IPR037045">
    <property type="entry name" value="S8pro/Inhibitor_I9_sf"/>
</dbReference>
<dbReference type="EMBL" id="MCFE01000569">
    <property type="protein sequence ID" value="ORX86489.1"/>
    <property type="molecule type" value="Genomic_DNA"/>
</dbReference>
<protein>
    <recommendedName>
        <fullName evidence="4">Inhibitor I9 domain-containing protein</fullName>
    </recommendedName>
</protein>
<dbReference type="Gene3D" id="3.30.70.80">
    <property type="entry name" value="Peptidase S8 propeptide/proteinase inhibitor I9"/>
    <property type="match status" value="1"/>
</dbReference>
<evidence type="ECO:0008006" key="4">
    <source>
        <dbReference type="Google" id="ProtNLM"/>
    </source>
</evidence>
<name>A0A1Y1XL49_9FUNG</name>
<dbReference type="InParanoid" id="A0A1Y1XL49"/>
<evidence type="ECO:0000313" key="3">
    <source>
        <dbReference type="Proteomes" id="UP000193498"/>
    </source>
</evidence>
<evidence type="ECO:0000313" key="2">
    <source>
        <dbReference type="EMBL" id="ORX86489.1"/>
    </source>
</evidence>
<keyword evidence="3" id="KW-1185">Reference proteome</keyword>
<proteinExistence type="predicted"/>
<evidence type="ECO:0000256" key="1">
    <source>
        <dbReference type="SAM" id="SignalP"/>
    </source>
</evidence>
<accession>A0A1Y1XL49</accession>
<dbReference type="SUPFAM" id="SSF54897">
    <property type="entry name" value="Protease propeptides/inhibitors"/>
    <property type="match status" value="1"/>
</dbReference>
<feature type="signal peptide" evidence="1">
    <location>
        <begin position="1"/>
        <end position="19"/>
    </location>
</feature>
<gene>
    <name evidence="2" type="ORF">K493DRAFT_319793</name>
</gene>
<organism evidence="2 3">
    <name type="scientific">Basidiobolus meristosporus CBS 931.73</name>
    <dbReference type="NCBI Taxonomy" id="1314790"/>
    <lineage>
        <taxon>Eukaryota</taxon>
        <taxon>Fungi</taxon>
        <taxon>Fungi incertae sedis</taxon>
        <taxon>Zoopagomycota</taxon>
        <taxon>Entomophthoromycotina</taxon>
        <taxon>Basidiobolomycetes</taxon>
        <taxon>Basidiobolales</taxon>
        <taxon>Basidiobolaceae</taxon>
        <taxon>Basidiobolus</taxon>
    </lineage>
</organism>
<sequence length="124" mass="14466">MKLLAILLSLLLILHVVGAYDQKRFSRNARYSEYIIEIEDDAPDDYEQYLEDTIVDYGGYVKFRYGTVYRGFSAFLPRTLTERFSRDPYIFRISPVKCMHTMTGAEASRKTTYLGDGIYSIRYA</sequence>
<comment type="caution">
    <text evidence="2">The sequence shown here is derived from an EMBL/GenBank/DDBJ whole genome shotgun (WGS) entry which is preliminary data.</text>
</comment>
<feature type="chain" id="PRO_5013073237" description="Inhibitor I9 domain-containing protein" evidence="1">
    <location>
        <begin position="20"/>
        <end position="124"/>
    </location>
</feature>
<reference evidence="2 3" key="1">
    <citation type="submission" date="2016-07" db="EMBL/GenBank/DDBJ databases">
        <title>Pervasive Adenine N6-methylation of Active Genes in Fungi.</title>
        <authorList>
            <consortium name="DOE Joint Genome Institute"/>
            <person name="Mondo S.J."/>
            <person name="Dannebaum R.O."/>
            <person name="Kuo R.C."/>
            <person name="Labutti K."/>
            <person name="Haridas S."/>
            <person name="Kuo A."/>
            <person name="Salamov A."/>
            <person name="Ahrendt S.R."/>
            <person name="Lipzen A."/>
            <person name="Sullivan W."/>
            <person name="Andreopoulos W.B."/>
            <person name="Clum A."/>
            <person name="Lindquist E."/>
            <person name="Daum C."/>
            <person name="Ramamoorthy G.K."/>
            <person name="Gryganskyi A."/>
            <person name="Culley D."/>
            <person name="Magnuson J.K."/>
            <person name="James T.Y."/>
            <person name="O'Malley M.A."/>
            <person name="Stajich J.E."/>
            <person name="Spatafora J.W."/>
            <person name="Visel A."/>
            <person name="Grigoriev I.V."/>
        </authorList>
    </citation>
    <scope>NUCLEOTIDE SEQUENCE [LARGE SCALE GENOMIC DNA]</scope>
    <source>
        <strain evidence="2 3">CBS 931.73</strain>
    </source>
</reference>
<dbReference type="Proteomes" id="UP000193498">
    <property type="component" value="Unassembled WGS sequence"/>
</dbReference>